<sequence>MTGTLRPAHPGFAGHRHGRQQIDALMSVTFAIFRSIVLTVAVGLFLLATGRTARGRGSVLAFCITAALVHLIWWQLPNMDGIAGKAAAWLVSAWVAALVMAVLLILPFALFLGVRRLMLRQPSTRKQTGGLGVSLAYLGIALAVGIAVSFSRVDGPVVREEVVHAKNLPDGLDGLRIANVGDVHIGAFIKPSDLAEAVDIVNARNVEAPIASAANQPH</sequence>
<accession>A0ABM8YZE6</accession>
<feature type="transmembrane region" description="Helical" evidence="1">
    <location>
        <begin position="59"/>
        <end position="76"/>
    </location>
</feature>
<dbReference type="EMBL" id="OU912926">
    <property type="protein sequence ID" value="CAG9932903.1"/>
    <property type="molecule type" value="Genomic_DNA"/>
</dbReference>
<feature type="transmembrane region" description="Helical" evidence="1">
    <location>
        <begin position="24"/>
        <end position="47"/>
    </location>
</feature>
<dbReference type="RefSeq" id="WP_239796779.1">
    <property type="nucleotide sequence ID" value="NZ_OU912926.1"/>
</dbReference>
<protein>
    <submittedName>
        <fullName evidence="2">Uncharacterized protein</fullName>
    </submittedName>
</protein>
<proteinExistence type="predicted"/>
<organism evidence="2 3">
    <name type="scientific">Candidatus Nitrotoga arctica</name>
    <dbReference type="NCBI Taxonomy" id="453162"/>
    <lineage>
        <taxon>Bacteria</taxon>
        <taxon>Pseudomonadati</taxon>
        <taxon>Pseudomonadota</taxon>
        <taxon>Betaproteobacteria</taxon>
        <taxon>Nitrosomonadales</taxon>
        <taxon>Gallionellaceae</taxon>
        <taxon>Candidatus Nitrotoga</taxon>
    </lineage>
</organism>
<keyword evidence="1" id="KW-1133">Transmembrane helix</keyword>
<evidence type="ECO:0000313" key="2">
    <source>
        <dbReference type="EMBL" id="CAG9932903.1"/>
    </source>
</evidence>
<gene>
    <name evidence="2" type="ORF">NTG6680_1650</name>
</gene>
<evidence type="ECO:0000313" key="3">
    <source>
        <dbReference type="Proteomes" id="UP000839052"/>
    </source>
</evidence>
<reference evidence="2 3" key="1">
    <citation type="submission" date="2021-10" db="EMBL/GenBank/DDBJ databases">
        <authorList>
            <person name="Koch H."/>
        </authorList>
    </citation>
    <scope>NUCLEOTIDE SEQUENCE [LARGE SCALE GENOMIC DNA]</scope>
    <source>
        <strain evidence="2">6680</strain>
    </source>
</reference>
<dbReference type="Proteomes" id="UP000839052">
    <property type="component" value="Chromosome"/>
</dbReference>
<keyword evidence="1" id="KW-0812">Transmembrane</keyword>
<feature type="transmembrane region" description="Helical" evidence="1">
    <location>
        <begin position="88"/>
        <end position="111"/>
    </location>
</feature>
<name>A0ABM8YZE6_9PROT</name>
<feature type="transmembrane region" description="Helical" evidence="1">
    <location>
        <begin position="131"/>
        <end position="150"/>
    </location>
</feature>
<keyword evidence="3" id="KW-1185">Reference proteome</keyword>
<evidence type="ECO:0000256" key="1">
    <source>
        <dbReference type="SAM" id="Phobius"/>
    </source>
</evidence>
<keyword evidence="1" id="KW-0472">Membrane</keyword>